<sequence>MARIRVAFVERSTGGLVFGPPKSKAGQRTVGIPQAIVQALQEYIATYVQDEPGALMFPGAKGGPLRRSGFNTRIR</sequence>
<evidence type="ECO:0000313" key="3">
    <source>
        <dbReference type="EMBL" id="GAA3843155.1"/>
    </source>
</evidence>
<keyword evidence="4" id="KW-1185">Reference proteome</keyword>
<evidence type="ECO:0000259" key="2">
    <source>
        <dbReference type="PROSITE" id="PS51898"/>
    </source>
</evidence>
<dbReference type="InterPro" id="IPR002104">
    <property type="entry name" value="Integrase_catalytic"/>
</dbReference>
<feature type="domain" description="Tyr recombinase" evidence="2">
    <location>
        <begin position="1"/>
        <end position="75"/>
    </location>
</feature>
<evidence type="ECO:0000256" key="1">
    <source>
        <dbReference type="ARBA" id="ARBA00023172"/>
    </source>
</evidence>
<dbReference type="InterPro" id="IPR011010">
    <property type="entry name" value="DNA_brk_join_enz"/>
</dbReference>
<organism evidence="3 4">
    <name type="scientific">Sphaerisporangium flaviroseum</name>
    <dbReference type="NCBI Taxonomy" id="509199"/>
    <lineage>
        <taxon>Bacteria</taxon>
        <taxon>Bacillati</taxon>
        <taxon>Actinomycetota</taxon>
        <taxon>Actinomycetes</taxon>
        <taxon>Streptosporangiales</taxon>
        <taxon>Streptosporangiaceae</taxon>
        <taxon>Sphaerisporangium</taxon>
    </lineage>
</organism>
<dbReference type="Gene3D" id="1.10.443.10">
    <property type="entry name" value="Intergrase catalytic core"/>
    <property type="match status" value="1"/>
</dbReference>
<protein>
    <recommendedName>
        <fullName evidence="2">Tyr recombinase domain-containing protein</fullName>
    </recommendedName>
</protein>
<evidence type="ECO:0000313" key="4">
    <source>
        <dbReference type="Proteomes" id="UP001500888"/>
    </source>
</evidence>
<accession>A0ABP7JEV7</accession>
<name>A0ABP7JEV7_9ACTN</name>
<gene>
    <name evidence="3" type="ORF">GCM10022226_77690</name>
</gene>
<keyword evidence="1" id="KW-0233">DNA recombination</keyword>
<dbReference type="InterPro" id="IPR013762">
    <property type="entry name" value="Integrase-like_cat_sf"/>
</dbReference>
<dbReference type="Proteomes" id="UP001500888">
    <property type="component" value="Unassembled WGS sequence"/>
</dbReference>
<proteinExistence type="predicted"/>
<dbReference type="EMBL" id="BAAAZR010000052">
    <property type="protein sequence ID" value="GAA3843155.1"/>
    <property type="molecule type" value="Genomic_DNA"/>
</dbReference>
<comment type="caution">
    <text evidence="3">The sequence shown here is derived from an EMBL/GenBank/DDBJ whole genome shotgun (WGS) entry which is preliminary data.</text>
</comment>
<dbReference type="PROSITE" id="PS51898">
    <property type="entry name" value="TYR_RECOMBINASE"/>
    <property type="match status" value="1"/>
</dbReference>
<dbReference type="SUPFAM" id="SSF56349">
    <property type="entry name" value="DNA breaking-rejoining enzymes"/>
    <property type="match status" value="1"/>
</dbReference>
<reference evidence="4" key="1">
    <citation type="journal article" date="2019" name="Int. J. Syst. Evol. Microbiol.">
        <title>The Global Catalogue of Microorganisms (GCM) 10K type strain sequencing project: providing services to taxonomists for standard genome sequencing and annotation.</title>
        <authorList>
            <consortium name="The Broad Institute Genomics Platform"/>
            <consortium name="The Broad Institute Genome Sequencing Center for Infectious Disease"/>
            <person name="Wu L."/>
            <person name="Ma J."/>
        </authorList>
    </citation>
    <scope>NUCLEOTIDE SEQUENCE [LARGE SCALE GENOMIC DNA]</scope>
    <source>
        <strain evidence="4">JCM 16908</strain>
    </source>
</reference>